<dbReference type="AlphaFoldDB" id="A0AAW5F0K9"/>
<dbReference type="GO" id="GO:0005829">
    <property type="term" value="C:cytosol"/>
    <property type="evidence" value="ECO:0007669"/>
    <property type="project" value="TreeGrafter"/>
</dbReference>
<dbReference type="GO" id="GO:0046872">
    <property type="term" value="F:metal ion binding"/>
    <property type="evidence" value="ECO:0007669"/>
    <property type="project" value="UniProtKB-KW"/>
</dbReference>
<dbReference type="GO" id="GO:0016832">
    <property type="term" value="F:aldehyde-lyase activity"/>
    <property type="evidence" value="ECO:0007669"/>
    <property type="project" value="TreeGrafter"/>
</dbReference>
<dbReference type="InterPro" id="IPR036409">
    <property type="entry name" value="Aldolase_II/adducin_N_sf"/>
</dbReference>
<dbReference type="PANTHER" id="PTHR22789:SF0">
    <property type="entry name" value="3-OXO-TETRONATE 4-PHOSPHATE DECARBOXYLASE-RELATED"/>
    <property type="match status" value="1"/>
</dbReference>
<dbReference type="SUPFAM" id="SSF53639">
    <property type="entry name" value="AraD/HMP-PK domain-like"/>
    <property type="match status" value="1"/>
</dbReference>
<sequence length="208" mass="23116">MTKAQETGELKRRLSDACWIGRSLFERNKTSGSSANMSFLYKDRVYITVGGSCFGCLTEDSFAVTDRNGNVLNGKKPSKELPLHLAMYQKAEGKVQAVIHVHSFYSVLWSCLPHKGEEDDVIPAYTPYLGMKLGKVRLVSYEKPGSEELFSEFSRRTGKENGYLLAHHGPVAGGDSLMDAFFNLEELEESARIAWELRGAGAANRINN</sequence>
<dbReference type="GO" id="GO:0019323">
    <property type="term" value="P:pentose catabolic process"/>
    <property type="evidence" value="ECO:0007669"/>
    <property type="project" value="TreeGrafter"/>
</dbReference>
<dbReference type="Gene3D" id="3.40.225.10">
    <property type="entry name" value="Class II aldolase/adducin N-terminal domain"/>
    <property type="match status" value="1"/>
</dbReference>
<feature type="domain" description="Class II aldolase/adducin N-terminal" evidence="3">
    <location>
        <begin position="15"/>
        <end position="195"/>
    </location>
</feature>
<dbReference type="InterPro" id="IPR050197">
    <property type="entry name" value="Aldolase_class_II_sugar_metab"/>
</dbReference>
<reference evidence="5" key="2">
    <citation type="submission" date="2023-01" db="EMBL/GenBank/DDBJ databases">
        <title>Human gut microbiome strain richness.</title>
        <authorList>
            <person name="Chen-Liaw A."/>
        </authorList>
    </citation>
    <scope>NUCLEOTIDE SEQUENCE</scope>
    <source>
        <strain evidence="5">B1_m1001713B170214d0_201011</strain>
    </source>
</reference>
<keyword evidence="1" id="KW-0479">Metal-binding</keyword>
<evidence type="ECO:0000313" key="4">
    <source>
        <dbReference type="EMBL" id="MCK0085876.1"/>
    </source>
</evidence>
<evidence type="ECO:0000259" key="3">
    <source>
        <dbReference type="SMART" id="SM01007"/>
    </source>
</evidence>
<keyword evidence="2" id="KW-0456">Lyase</keyword>
<comment type="caution">
    <text evidence="4">The sequence shown here is derived from an EMBL/GenBank/DDBJ whole genome shotgun (WGS) entry which is preliminary data.</text>
</comment>
<dbReference type="Pfam" id="PF00596">
    <property type="entry name" value="Aldolase_II"/>
    <property type="match status" value="1"/>
</dbReference>
<reference evidence="4" key="1">
    <citation type="journal article" date="2022" name="Cell Host Microbe">
        <title>Colonization of the live biotherapeutic product VE303 and modulation of the microbiota and metabolites in healthy volunteers.</title>
        <authorList>
            <person name="Dsouza M."/>
            <person name="Menon R."/>
            <person name="Crossette E."/>
            <person name="Bhattarai S.K."/>
            <person name="Schneider J."/>
            <person name="Kim Y.G."/>
            <person name="Reddy S."/>
            <person name="Caballero S."/>
            <person name="Felix C."/>
            <person name="Cornacchione L."/>
            <person name="Hendrickson J."/>
            <person name="Watson A.R."/>
            <person name="Minot S.S."/>
            <person name="Greenfield N."/>
            <person name="Schopf L."/>
            <person name="Szabady R."/>
            <person name="Patarroyo J."/>
            <person name="Smith W."/>
            <person name="Harrison P."/>
            <person name="Kuijper E.J."/>
            <person name="Kelly C.P."/>
            <person name="Olle B."/>
            <person name="Bobilev D."/>
            <person name="Silber J.L."/>
            <person name="Bucci V."/>
            <person name="Roberts B."/>
            <person name="Faith J."/>
            <person name="Norman J.M."/>
        </authorList>
    </citation>
    <scope>NUCLEOTIDE SEQUENCE</scope>
    <source>
        <strain evidence="4">VE303-04</strain>
    </source>
</reference>
<dbReference type="EMBL" id="JAINVB010000001">
    <property type="protein sequence ID" value="MCK0085876.1"/>
    <property type="molecule type" value="Genomic_DNA"/>
</dbReference>
<dbReference type="EMBL" id="JAQLGM010000010">
    <property type="protein sequence ID" value="MDB1999724.1"/>
    <property type="molecule type" value="Genomic_DNA"/>
</dbReference>
<gene>
    <name evidence="4" type="ORF">K5I21_08365</name>
    <name evidence="5" type="ORF">PM006_05880</name>
</gene>
<dbReference type="Proteomes" id="UP001300871">
    <property type="component" value="Unassembled WGS sequence"/>
</dbReference>
<organism evidence="4 6">
    <name type="scientific">Clostridium symbiosum</name>
    <name type="common">Bacteroides symbiosus</name>
    <dbReference type="NCBI Taxonomy" id="1512"/>
    <lineage>
        <taxon>Bacteria</taxon>
        <taxon>Bacillati</taxon>
        <taxon>Bacillota</taxon>
        <taxon>Clostridia</taxon>
        <taxon>Lachnospirales</taxon>
        <taxon>Lachnospiraceae</taxon>
        <taxon>Otoolea</taxon>
    </lineage>
</organism>
<evidence type="ECO:0000256" key="1">
    <source>
        <dbReference type="ARBA" id="ARBA00022723"/>
    </source>
</evidence>
<dbReference type="PANTHER" id="PTHR22789">
    <property type="entry name" value="FUCULOSE PHOSPHATE ALDOLASE"/>
    <property type="match status" value="1"/>
</dbReference>
<accession>A0AAW5F0K9</accession>
<dbReference type="InterPro" id="IPR001303">
    <property type="entry name" value="Aldolase_II/adducin_N"/>
</dbReference>
<evidence type="ECO:0000313" key="5">
    <source>
        <dbReference type="EMBL" id="MDB1999724.1"/>
    </source>
</evidence>
<protein>
    <submittedName>
        <fullName evidence="4">Class II aldolase/adducin family protein</fullName>
    </submittedName>
</protein>
<name>A0AAW5F0K9_CLOSY</name>
<dbReference type="SMART" id="SM01007">
    <property type="entry name" value="Aldolase_II"/>
    <property type="match status" value="1"/>
</dbReference>
<proteinExistence type="predicted"/>
<evidence type="ECO:0000256" key="2">
    <source>
        <dbReference type="ARBA" id="ARBA00023239"/>
    </source>
</evidence>
<dbReference type="Proteomes" id="UP001203136">
    <property type="component" value="Unassembled WGS sequence"/>
</dbReference>
<evidence type="ECO:0000313" key="6">
    <source>
        <dbReference type="Proteomes" id="UP001203136"/>
    </source>
</evidence>